<proteinExistence type="predicted"/>
<comment type="caution">
    <text evidence="3">The sequence shown here is derived from an EMBL/GenBank/DDBJ whole genome shotgun (WGS) entry which is preliminary data.</text>
</comment>
<gene>
    <name evidence="3" type="ORF">Cch02nite_40420</name>
</gene>
<evidence type="ECO:0000256" key="2">
    <source>
        <dbReference type="SAM" id="SignalP"/>
    </source>
</evidence>
<accession>A0A8J3NSJ5</accession>
<evidence type="ECO:0000313" key="4">
    <source>
        <dbReference type="Proteomes" id="UP000619293"/>
    </source>
</evidence>
<feature type="compositionally biased region" description="Pro residues" evidence="1">
    <location>
        <begin position="27"/>
        <end position="43"/>
    </location>
</feature>
<feature type="signal peptide" evidence="2">
    <location>
        <begin position="1"/>
        <end position="18"/>
    </location>
</feature>
<feature type="compositionally biased region" description="Low complexity" evidence="1">
    <location>
        <begin position="44"/>
        <end position="71"/>
    </location>
</feature>
<dbReference type="PROSITE" id="PS51257">
    <property type="entry name" value="PROKAR_LIPOPROTEIN"/>
    <property type="match status" value="1"/>
</dbReference>
<dbReference type="RefSeq" id="WP_191840116.1">
    <property type="nucleotide sequence ID" value="NZ_BAAALB010000002.1"/>
</dbReference>
<name>A0A8J3NSJ5_9ACTN</name>
<sequence length="151" mass="15284">MFRTAALLACLAAATLVAGCGDSAAPAPSPVPAAEGPPTPWPTPTGTAAPSQSPSRTPGLTPTAAPRTLAPPKSPTDPQPADWVVGRITRGGTGPCYGLVTDDERRFALHSTAGTVLKEGDLVRVQFARITPKIDCGPGVNVSIVKVQPVG</sequence>
<protein>
    <submittedName>
        <fullName evidence="3">Uncharacterized protein</fullName>
    </submittedName>
</protein>
<dbReference type="EMBL" id="BONG01000024">
    <property type="protein sequence ID" value="GIF90598.1"/>
    <property type="molecule type" value="Genomic_DNA"/>
</dbReference>
<feature type="chain" id="PRO_5038538358" evidence="2">
    <location>
        <begin position="19"/>
        <end position="151"/>
    </location>
</feature>
<dbReference type="Proteomes" id="UP000619293">
    <property type="component" value="Unassembled WGS sequence"/>
</dbReference>
<evidence type="ECO:0000313" key="3">
    <source>
        <dbReference type="EMBL" id="GIF90598.1"/>
    </source>
</evidence>
<reference evidence="3 4" key="1">
    <citation type="submission" date="2021-01" db="EMBL/GenBank/DDBJ databases">
        <title>Whole genome shotgun sequence of Catellatospora chokoriensis NBRC 107358.</title>
        <authorList>
            <person name="Komaki H."/>
            <person name="Tamura T."/>
        </authorList>
    </citation>
    <scope>NUCLEOTIDE SEQUENCE [LARGE SCALE GENOMIC DNA]</scope>
    <source>
        <strain evidence="3 4">NBRC 107358</strain>
    </source>
</reference>
<evidence type="ECO:0000256" key="1">
    <source>
        <dbReference type="SAM" id="MobiDB-lite"/>
    </source>
</evidence>
<organism evidence="3 4">
    <name type="scientific">Catellatospora chokoriensis</name>
    <dbReference type="NCBI Taxonomy" id="310353"/>
    <lineage>
        <taxon>Bacteria</taxon>
        <taxon>Bacillati</taxon>
        <taxon>Actinomycetota</taxon>
        <taxon>Actinomycetes</taxon>
        <taxon>Micromonosporales</taxon>
        <taxon>Micromonosporaceae</taxon>
        <taxon>Catellatospora</taxon>
    </lineage>
</organism>
<keyword evidence="2" id="KW-0732">Signal</keyword>
<feature type="region of interest" description="Disordered" evidence="1">
    <location>
        <begin position="22"/>
        <end position="87"/>
    </location>
</feature>
<dbReference type="AlphaFoldDB" id="A0A8J3NSJ5"/>
<keyword evidence="4" id="KW-1185">Reference proteome</keyword>